<evidence type="ECO:0000313" key="2">
    <source>
        <dbReference type="Proteomes" id="UP001141253"/>
    </source>
</evidence>
<dbReference type="EMBL" id="JAPFFI010000014">
    <property type="protein sequence ID" value="KAJ6366109.1"/>
    <property type="molecule type" value="Genomic_DNA"/>
</dbReference>
<keyword evidence="2" id="KW-1185">Reference proteome</keyword>
<protein>
    <submittedName>
        <fullName evidence="1">Uncharacterized protein</fullName>
    </submittedName>
</protein>
<reference evidence="1" key="1">
    <citation type="submission" date="2022-10" db="EMBL/GenBank/DDBJ databases">
        <authorList>
            <person name="Hyden B.L."/>
            <person name="Feng K."/>
            <person name="Yates T."/>
            <person name="Jawdy S."/>
            <person name="Smart L.B."/>
            <person name="Muchero W."/>
        </authorList>
    </citation>
    <scope>NUCLEOTIDE SEQUENCE</scope>
    <source>
        <tissue evidence="1">Shoot tip</tissue>
    </source>
</reference>
<comment type="caution">
    <text evidence="1">The sequence shown here is derived from an EMBL/GenBank/DDBJ whole genome shotgun (WGS) entry which is preliminary data.</text>
</comment>
<sequence>MPYYISLTSSRFPSDPETGKLPGWTFFLDFPTNFLLFNDASRSFLLHSLHLLRQAFLLHVDFSRGSSD</sequence>
<gene>
    <name evidence="1" type="ORF">OIU77_002646</name>
</gene>
<name>A0ABQ9AZ15_9ROSI</name>
<reference evidence="1" key="2">
    <citation type="journal article" date="2023" name="Int. J. Mol. Sci.">
        <title>De Novo Assembly and Annotation of 11 Diverse Shrub Willow (Salix) Genomes Reveals Novel Gene Organization in Sex-Linked Regions.</title>
        <authorList>
            <person name="Hyden B."/>
            <person name="Feng K."/>
            <person name="Yates T.B."/>
            <person name="Jawdy S."/>
            <person name="Cereghino C."/>
            <person name="Smart L.B."/>
            <person name="Muchero W."/>
        </authorList>
    </citation>
    <scope>NUCLEOTIDE SEQUENCE</scope>
    <source>
        <tissue evidence="1">Shoot tip</tissue>
    </source>
</reference>
<accession>A0ABQ9AZ15</accession>
<proteinExistence type="predicted"/>
<organism evidence="1 2">
    <name type="scientific">Salix suchowensis</name>
    <dbReference type="NCBI Taxonomy" id="1278906"/>
    <lineage>
        <taxon>Eukaryota</taxon>
        <taxon>Viridiplantae</taxon>
        <taxon>Streptophyta</taxon>
        <taxon>Embryophyta</taxon>
        <taxon>Tracheophyta</taxon>
        <taxon>Spermatophyta</taxon>
        <taxon>Magnoliopsida</taxon>
        <taxon>eudicotyledons</taxon>
        <taxon>Gunneridae</taxon>
        <taxon>Pentapetalae</taxon>
        <taxon>rosids</taxon>
        <taxon>fabids</taxon>
        <taxon>Malpighiales</taxon>
        <taxon>Salicaceae</taxon>
        <taxon>Saliceae</taxon>
        <taxon>Salix</taxon>
    </lineage>
</organism>
<evidence type="ECO:0000313" key="1">
    <source>
        <dbReference type="EMBL" id="KAJ6366109.1"/>
    </source>
</evidence>
<dbReference type="Proteomes" id="UP001141253">
    <property type="component" value="Chromosome 7"/>
</dbReference>